<dbReference type="Pfam" id="PF07244">
    <property type="entry name" value="POTRA"/>
    <property type="match status" value="4"/>
</dbReference>
<feature type="signal peptide" evidence="6">
    <location>
        <begin position="1"/>
        <end position="19"/>
    </location>
</feature>
<evidence type="ECO:0000256" key="1">
    <source>
        <dbReference type="ARBA" id="ARBA00004370"/>
    </source>
</evidence>
<comment type="subcellular location">
    <subcellularLocation>
        <location evidence="1">Membrane</location>
    </subcellularLocation>
</comment>
<evidence type="ECO:0000256" key="6">
    <source>
        <dbReference type="SAM" id="SignalP"/>
    </source>
</evidence>
<comment type="caution">
    <text evidence="8">The sequence shown here is derived from an EMBL/GenBank/DDBJ whole genome shotgun (WGS) entry which is preliminary data.</text>
</comment>
<evidence type="ECO:0000256" key="4">
    <source>
        <dbReference type="ARBA" id="ARBA00023136"/>
    </source>
</evidence>
<evidence type="ECO:0000313" key="9">
    <source>
        <dbReference type="Proteomes" id="UP000724657"/>
    </source>
</evidence>
<keyword evidence="4" id="KW-0472">Membrane</keyword>
<keyword evidence="5" id="KW-0998">Cell outer membrane</keyword>
<dbReference type="Gene3D" id="2.40.160.50">
    <property type="entry name" value="membrane protein fhac: a member of the omp85/tpsb transporter family"/>
    <property type="match status" value="1"/>
</dbReference>
<evidence type="ECO:0000313" key="8">
    <source>
        <dbReference type="EMBL" id="MBU3841923.1"/>
    </source>
</evidence>
<feature type="domain" description="POTRA" evidence="7">
    <location>
        <begin position="120"/>
        <end position="191"/>
    </location>
</feature>
<dbReference type="EMBL" id="JAHLFN010000023">
    <property type="protein sequence ID" value="MBU3841923.1"/>
    <property type="molecule type" value="Genomic_DNA"/>
</dbReference>
<keyword evidence="3 6" id="KW-0732">Signal</keyword>
<keyword evidence="2" id="KW-0812">Transmembrane</keyword>
<dbReference type="PANTHER" id="PTHR12815">
    <property type="entry name" value="SORTING AND ASSEMBLY MACHINERY SAMM50 PROTEIN FAMILY MEMBER"/>
    <property type="match status" value="1"/>
</dbReference>
<dbReference type="PANTHER" id="PTHR12815:SF47">
    <property type="entry name" value="TRANSLOCATION AND ASSEMBLY MODULE SUBUNIT TAMA"/>
    <property type="match status" value="1"/>
</dbReference>
<sequence>MRKQITVLLVFLLSIFSFADVTGYDIKKIEIVNNREIPYELILGSMKSKEGQKYATENMIADYKSIKDLGYVQDVSIYPTVYDGGIKLTVDITEKKDSKALLEEKGIIPLSEREKVDTTLIVSDIEIVGNTHVTTEEIRKMIPVQTGGYFSRNRVIEGHKNLIESGYFRDVIPDVVKSGKGVKVIYTILENPIINGINIIGNTVYTTDELMQVVKTEPGKIFNINTIREDRDRIIQKYQDGGYVLAEVTDIGLNGNLELEIYLSEGVVRNIEFKKMVTKQRGARRKATDDVLKTKDYVIAREVEFKKDEIFNSKAYDETVQNLMRLGHFKNVKYEVRDIPGDPDGKNIVLLLDEERTAILQGAISYGSEIGLLGTISIKDTNWKGKGQELGFTFEKSDKDYTSFSINFYDPWIKDTDRISWGWSIYKNTYEDDDSAMFHEIDTIGAKINIGKGITKNVRLSLGTKLEYVEESAELSKFYYNSSNGNYYWDSGYNLEAKGLDDKYYLWSLFPSITYDTRNHFWNPTAGEYVKFQVEGGYANGYDGNFFGNTTLELRKYHAGLFKKNTFAYRVVGGIMTDSTKEGQRFWVGGGSTLRGYDGGFYKGTKKLVGTIENRTQLNDILGFVVFFDIGRAWDYAGRDLSYQHNAQFAQDVAMSAGVGLRINTPIGPLRFDFGWPIRNDDASGMEFYFNMGQSF</sequence>
<feature type="domain" description="POTRA" evidence="7">
    <location>
        <begin position="24"/>
        <end position="95"/>
    </location>
</feature>
<reference evidence="8" key="1">
    <citation type="journal article" date="2021" name="PeerJ">
        <title>Extensive microbial diversity within the chicken gut microbiome revealed by metagenomics and culture.</title>
        <authorList>
            <person name="Gilroy R."/>
            <person name="Ravi A."/>
            <person name="Getino M."/>
            <person name="Pursley I."/>
            <person name="Horton D.L."/>
            <person name="Alikhan N.F."/>
            <person name="Baker D."/>
            <person name="Gharbi K."/>
            <person name="Hall N."/>
            <person name="Watson M."/>
            <person name="Adriaenssens E.M."/>
            <person name="Foster-Nyarko E."/>
            <person name="Jarju S."/>
            <person name="Secka A."/>
            <person name="Antonio M."/>
            <person name="Oren A."/>
            <person name="Chaudhuri R.R."/>
            <person name="La Ragione R."/>
            <person name="Hildebrand F."/>
            <person name="Pallen M.J."/>
        </authorList>
    </citation>
    <scope>NUCLEOTIDE SEQUENCE</scope>
    <source>
        <strain evidence="8">A6-441</strain>
    </source>
</reference>
<dbReference type="AlphaFoldDB" id="A0A9E2KWU0"/>
<evidence type="ECO:0000256" key="3">
    <source>
        <dbReference type="ARBA" id="ARBA00022729"/>
    </source>
</evidence>
<proteinExistence type="predicted"/>
<organism evidence="8 9">
    <name type="scientific">Candidatus Fusobacterium pullicola</name>
    <dbReference type="NCBI Taxonomy" id="2838601"/>
    <lineage>
        <taxon>Bacteria</taxon>
        <taxon>Fusobacteriati</taxon>
        <taxon>Fusobacteriota</taxon>
        <taxon>Fusobacteriia</taxon>
        <taxon>Fusobacteriales</taxon>
        <taxon>Fusobacteriaceae</taxon>
        <taxon>Fusobacterium</taxon>
    </lineage>
</organism>
<evidence type="ECO:0000256" key="2">
    <source>
        <dbReference type="ARBA" id="ARBA00022692"/>
    </source>
</evidence>
<dbReference type="InterPro" id="IPR010827">
    <property type="entry name" value="BamA/TamA_POTRA"/>
</dbReference>
<feature type="chain" id="PRO_5038627590" evidence="6">
    <location>
        <begin position="20"/>
        <end position="696"/>
    </location>
</feature>
<feature type="domain" description="POTRA" evidence="7">
    <location>
        <begin position="192"/>
        <end position="266"/>
    </location>
</feature>
<dbReference type="PROSITE" id="PS51779">
    <property type="entry name" value="POTRA"/>
    <property type="match status" value="3"/>
</dbReference>
<gene>
    <name evidence="8" type="ORF">IAA47_02900</name>
</gene>
<dbReference type="GO" id="GO:0019867">
    <property type="term" value="C:outer membrane"/>
    <property type="evidence" value="ECO:0007669"/>
    <property type="project" value="InterPro"/>
</dbReference>
<reference evidence="8" key="2">
    <citation type="submission" date="2021-04" db="EMBL/GenBank/DDBJ databases">
        <authorList>
            <person name="Gilroy R."/>
        </authorList>
    </citation>
    <scope>NUCLEOTIDE SEQUENCE</scope>
    <source>
        <strain evidence="8">A6-441</strain>
    </source>
</reference>
<dbReference type="InterPro" id="IPR000184">
    <property type="entry name" value="Bac_surfAg_D15"/>
</dbReference>
<evidence type="ECO:0000256" key="5">
    <source>
        <dbReference type="ARBA" id="ARBA00023237"/>
    </source>
</evidence>
<dbReference type="InterPro" id="IPR039910">
    <property type="entry name" value="D15-like"/>
</dbReference>
<protein>
    <submittedName>
        <fullName evidence="8">Outer membrane protein assembly factor</fullName>
    </submittedName>
</protein>
<dbReference type="Proteomes" id="UP000724657">
    <property type="component" value="Unassembled WGS sequence"/>
</dbReference>
<dbReference type="Gene3D" id="3.10.20.310">
    <property type="entry name" value="membrane protein fhac"/>
    <property type="match status" value="4"/>
</dbReference>
<dbReference type="InterPro" id="IPR034746">
    <property type="entry name" value="POTRA"/>
</dbReference>
<evidence type="ECO:0000259" key="7">
    <source>
        <dbReference type="PROSITE" id="PS51779"/>
    </source>
</evidence>
<name>A0A9E2KWU0_9FUSO</name>
<accession>A0A9E2KWU0</accession>
<dbReference type="Pfam" id="PF01103">
    <property type="entry name" value="Omp85"/>
    <property type="match status" value="1"/>
</dbReference>